<dbReference type="EMBL" id="JACRWG010000008">
    <property type="protein sequence ID" value="MBC6009353.1"/>
    <property type="molecule type" value="Genomic_DNA"/>
</dbReference>
<evidence type="ECO:0000256" key="6">
    <source>
        <dbReference type="ARBA" id="ARBA00022989"/>
    </source>
</evidence>
<name>A0ABR7K9F8_9FIRM</name>
<dbReference type="RefSeq" id="WP_187011885.1">
    <property type="nucleotide sequence ID" value="NZ_JACRWG010000008.1"/>
</dbReference>
<organism evidence="9 10">
    <name type="scientific">Catenibacterium faecis</name>
    <dbReference type="NCBI Taxonomy" id="2764323"/>
    <lineage>
        <taxon>Bacteria</taxon>
        <taxon>Bacillati</taxon>
        <taxon>Bacillota</taxon>
        <taxon>Erysipelotrichia</taxon>
        <taxon>Erysipelotrichales</taxon>
        <taxon>Coprobacillaceae</taxon>
        <taxon>Catenibacterium</taxon>
    </lineage>
</organism>
<dbReference type="Pfam" id="PF03591">
    <property type="entry name" value="AzlC"/>
    <property type="match status" value="1"/>
</dbReference>
<evidence type="ECO:0000256" key="4">
    <source>
        <dbReference type="ARBA" id="ARBA00022475"/>
    </source>
</evidence>
<comment type="subcellular location">
    <subcellularLocation>
        <location evidence="1">Cell membrane</location>
        <topology evidence="1">Multi-pass membrane protein</topology>
    </subcellularLocation>
</comment>
<keyword evidence="6 8" id="KW-1133">Transmembrane helix</keyword>
<keyword evidence="7 8" id="KW-0472">Membrane</keyword>
<evidence type="ECO:0000256" key="8">
    <source>
        <dbReference type="SAM" id="Phobius"/>
    </source>
</evidence>
<proteinExistence type="inferred from homology"/>
<sequence>MNKKTIIYSIKSALPVMTGYIVLSIGFGLLLQGKGYGWVWAVLMSTGIYAGSMQFVTINLLSTGASIITTAIMTLMVNIRHLFYGITMLEEYSEAGWRKPYLIFSLTDETYSLICSPDLPDDISRKDYFFIVSLVNQLSWIAGSIIGSVLGNIIPFDTTGIDFAMTALFVIILVEQLEKSKQHLPAFTGFIISIFCLLLFGPNQFLIPSMILITIALFIEKKSLERSKMDPVKRTR</sequence>
<feature type="transmembrane region" description="Helical" evidence="8">
    <location>
        <begin position="128"/>
        <end position="146"/>
    </location>
</feature>
<comment type="caution">
    <text evidence="9">The sequence shown here is derived from an EMBL/GenBank/DDBJ whole genome shotgun (WGS) entry which is preliminary data.</text>
</comment>
<feature type="transmembrane region" description="Helical" evidence="8">
    <location>
        <begin position="65"/>
        <end position="83"/>
    </location>
</feature>
<accession>A0ABR7K9F8</accession>
<dbReference type="PANTHER" id="PTHR34979">
    <property type="entry name" value="INNER MEMBRANE PROTEIN YGAZ"/>
    <property type="match status" value="1"/>
</dbReference>
<evidence type="ECO:0000256" key="3">
    <source>
        <dbReference type="ARBA" id="ARBA00022448"/>
    </source>
</evidence>
<feature type="transmembrane region" description="Helical" evidence="8">
    <location>
        <begin position="12"/>
        <end position="31"/>
    </location>
</feature>
<dbReference type="InterPro" id="IPR011606">
    <property type="entry name" value="Brnchd-chn_aa_trnsp_permease"/>
</dbReference>
<protein>
    <submittedName>
        <fullName evidence="9">AzlC family ABC transporter permease</fullName>
    </submittedName>
</protein>
<keyword evidence="4" id="KW-1003">Cell membrane</keyword>
<keyword evidence="10" id="KW-1185">Reference proteome</keyword>
<evidence type="ECO:0000256" key="5">
    <source>
        <dbReference type="ARBA" id="ARBA00022692"/>
    </source>
</evidence>
<evidence type="ECO:0000256" key="7">
    <source>
        <dbReference type="ARBA" id="ARBA00023136"/>
    </source>
</evidence>
<evidence type="ECO:0000256" key="2">
    <source>
        <dbReference type="ARBA" id="ARBA00010735"/>
    </source>
</evidence>
<evidence type="ECO:0000313" key="10">
    <source>
        <dbReference type="Proteomes" id="UP000603474"/>
    </source>
</evidence>
<feature type="transmembrane region" description="Helical" evidence="8">
    <location>
        <begin position="186"/>
        <end position="219"/>
    </location>
</feature>
<dbReference type="PANTHER" id="PTHR34979:SF1">
    <property type="entry name" value="INNER MEMBRANE PROTEIN YGAZ"/>
    <property type="match status" value="1"/>
</dbReference>
<comment type="similarity">
    <text evidence="2">Belongs to the AzlC family.</text>
</comment>
<keyword evidence="5 8" id="KW-0812">Transmembrane</keyword>
<keyword evidence="3" id="KW-0813">Transport</keyword>
<reference evidence="9 10" key="1">
    <citation type="submission" date="2020-08" db="EMBL/GenBank/DDBJ databases">
        <authorList>
            <person name="Liu C."/>
            <person name="Sun Q."/>
        </authorList>
    </citation>
    <scope>NUCLEOTIDE SEQUENCE [LARGE SCALE GENOMIC DNA]</scope>
    <source>
        <strain evidence="9 10">NSJ-22</strain>
    </source>
</reference>
<evidence type="ECO:0000256" key="1">
    <source>
        <dbReference type="ARBA" id="ARBA00004651"/>
    </source>
</evidence>
<dbReference type="Proteomes" id="UP000603474">
    <property type="component" value="Unassembled WGS sequence"/>
</dbReference>
<gene>
    <name evidence="9" type="ORF">H8909_03685</name>
</gene>
<evidence type="ECO:0000313" key="9">
    <source>
        <dbReference type="EMBL" id="MBC6009353.1"/>
    </source>
</evidence>